<sequence length="83" mass="9600">MPNKTSKSGIKKSFAFMKKHGRMDAMERTRMTEGLIAFYVTHDGYCPMGVRHHIIDGEFDFCVIRNAFCVSLKFYNELTKSDI</sequence>
<dbReference type="GeneID" id="13165531"/>
<reference evidence="1 2" key="1">
    <citation type="journal article" date="2013" name="Extremophiles">
        <title>Genomic analysis of cold-active Colwelliaphage 9A and psychrophilic phage-host interactions.</title>
        <authorList>
            <person name="Colangelo-Lillis J.R."/>
            <person name="Deming J.W."/>
        </authorList>
    </citation>
    <scope>NUCLEOTIDE SEQUENCE [LARGE SCALE GENOMIC DNA]</scope>
    <source>
        <strain evidence="1">9A</strain>
    </source>
</reference>
<evidence type="ECO:0000313" key="2">
    <source>
        <dbReference type="Proteomes" id="UP000005266"/>
    </source>
</evidence>
<name>I3UMJ5_9CAUD</name>
<accession>I3UMJ5</accession>
<protein>
    <submittedName>
        <fullName evidence="1">Uncharacterized protein</fullName>
    </submittedName>
</protein>
<organism evidence="1 2">
    <name type="scientific">Colwellia phage 9A</name>
    <dbReference type="NCBI Taxonomy" id="765765"/>
    <lineage>
        <taxon>Viruses</taxon>
        <taxon>Duplodnaviria</taxon>
        <taxon>Heunggongvirae</taxon>
        <taxon>Uroviricota</taxon>
        <taxon>Caudoviricetes</taxon>
        <taxon>Franklinbayvirus</taxon>
        <taxon>Franklinbayvirus fv9A</taxon>
    </lineage>
</organism>
<proteinExistence type="predicted"/>
<gene>
    <name evidence="1" type="ORF">COPG_00114</name>
</gene>
<keyword evidence="2" id="KW-1185">Reference proteome</keyword>
<dbReference type="KEGG" id="vg:13165531"/>
<dbReference type="EMBL" id="HQ317390">
    <property type="protein sequence ID" value="AFK66710.1"/>
    <property type="molecule type" value="Genomic_DNA"/>
</dbReference>
<dbReference type="RefSeq" id="YP_006489300.1">
    <property type="nucleotide sequence ID" value="NC_018088.1"/>
</dbReference>
<evidence type="ECO:0000313" key="1">
    <source>
        <dbReference type="EMBL" id="AFK66710.1"/>
    </source>
</evidence>
<dbReference type="Proteomes" id="UP000005266">
    <property type="component" value="Segment"/>
</dbReference>